<organism evidence="1 2">
    <name type="scientific">Rhodococcus erythropolis</name>
    <name type="common">Arthrobacter picolinophilus</name>
    <dbReference type="NCBI Taxonomy" id="1833"/>
    <lineage>
        <taxon>Bacteria</taxon>
        <taxon>Bacillati</taxon>
        <taxon>Actinomycetota</taxon>
        <taxon>Actinomycetes</taxon>
        <taxon>Mycobacteriales</taxon>
        <taxon>Nocardiaceae</taxon>
        <taxon>Rhodococcus</taxon>
        <taxon>Rhodococcus erythropolis group</taxon>
    </lineage>
</organism>
<dbReference type="AlphaFoldDB" id="A0A0C2W823"/>
<proteinExistence type="predicted"/>
<dbReference type="EMBL" id="MRBO01000249">
    <property type="protein sequence ID" value="KAB2586048.1"/>
    <property type="molecule type" value="Genomic_DNA"/>
</dbReference>
<name>A0A0C2W823_RHOER</name>
<sequence length="306" mass="33692">MRSTRDLAVRIIEQHRRAVSGELRSALAAFRDPIVDSPRERDVQWAAGGTDQRRDFLSGLWETALVEVVELWRVADEHTAGLAVLLGHNELLPIPMLSLGRSIQEALLEVCWAVDPVIDPSTRTSRWAALALRTIQGNAGPLSQMPNGAVKLADVRTAMSQMHALLDGEQFDLRFDKAGEFVTSIAYEGSARAALKINITDAAAAYMPGSEHMWSLGSGATHSRNWFTGGLEGPNDLLYIMIVAPLLDFTDAVIDLTHGFVGLPTVDFHNRAHLRRTALFQRRPDHGRSLMQASYSDYATVREAGL</sequence>
<reference evidence="1 2" key="1">
    <citation type="journal article" date="2017" name="Poromechanics V (2013)">
        <title>Genomic Characterization of the Arsenic-Tolerant Actinobacterium, &lt;i&gt;Rhodococcus erythropolis&lt;/i&gt; S43.</title>
        <authorList>
            <person name="Retamal-Morales G."/>
            <person name="Mehnert M."/>
            <person name="Schwabe R."/>
            <person name="Tischler D."/>
            <person name="Schloemann M."/>
            <person name="Levican G.J."/>
        </authorList>
    </citation>
    <scope>NUCLEOTIDE SEQUENCE [LARGE SCALE GENOMIC DNA]</scope>
    <source>
        <strain evidence="1 2">S43</strain>
    </source>
</reference>
<evidence type="ECO:0000313" key="2">
    <source>
        <dbReference type="Proteomes" id="UP000325576"/>
    </source>
</evidence>
<gene>
    <name evidence="1" type="ORF">BS297_07290</name>
</gene>
<protein>
    <submittedName>
        <fullName evidence="1">Uncharacterized protein</fullName>
    </submittedName>
</protein>
<accession>A0A0C2W823</accession>
<dbReference type="Proteomes" id="UP000325576">
    <property type="component" value="Unassembled WGS sequence"/>
</dbReference>
<comment type="caution">
    <text evidence="1">The sequence shown here is derived from an EMBL/GenBank/DDBJ whole genome shotgun (WGS) entry which is preliminary data.</text>
</comment>
<evidence type="ECO:0000313" key="1">
    <source>
        <dbReference type="EMBL" id="KAB2586048.1"/>
    </source>
</evidence>